<name>A0A078A5R6_STYLE</name>
<organism evidence="2 3">
    <name type="scientific">Stylonychia lemnae</name>
    <name type="common">Ciliate</name>
    <dbReference type="NCBI Taxonomy" id="5949"/>
    <lineage>
        <taxon>Eukaryota</taxon>
        <taxon>Sar</taxon>
        <taxon>Alveolata</taxon>
        <taxon>Ciliophora</taxon>
        <taxon>Intramacronucleata</taxon>
        <taxon>Spirotrichea</taxon>
        <taxon>Stichotrichia</taxon>
        <taxon>Sporadotrichida</taxon>
        <taxon>Oxytrichidae</taxon>
        <taxon>Stylonychinae</taxon>
        <taxon>Stylonychia</taxon>
    </lineage>
</organism>
<reference evidence="2 3" key="1">
    <citation type="submission" date="2014-06" db="EMBL/GenBank/DDBJ databases">
        <authorList>
            <person name="Swart Estienne"/>
        </authorList>
    </citation>
    <scope>NUCLEOTIDE SEQUENCE [LARGE SCALE GENOMIC DNA]</scope>
    <source>
        <strain evidence="2 3">130c</strain>
    </source>
</reference>
<feature type="region of interest" description="Disordered" evidence="1">
    <location>
        <begin position="567"/>
        <end position="611"/>
    </location>
</feature>
<feature type="compositionally biased region" description="Polar residues" evidence="1">
    <location>
        <begin position="69"/>
        <end position="91"/>
    </location>
</feature>
<sequence length="637" mass="72911">MMIIMTQQQKASEQQDDKKPPNFIRQSHASSLQNLMDKVSNSYNEPNDQYKVIPNIATVSANQRREGQAFSQSRQNKINQNNRPVSTQKSQVIGMQTTQFSLSPYHYSGAGVQNNNGSVEDGIRIGAENKKSILAIQGQNRNTNIDLLAKKRQWELQNGQPVQHRESLQSRLLERITIKKQAQNEIFLQEEISSEEEEDDGETTNHQVQEEDQEDDDDNKTTERKSVAHHSKRKGTSDRVYTQDYDDENAADIEDADRVEDDEDEERDRSVSQIRKQNRKQGLFKEDLNSNTAAESMKKKFHFHVNQKQQSSTVYGSKFLDFRKTFQNFNANSNKALNIYGLSENQQQYTTHYGGNFKDGFNKKSSFQAEDQYGGININNGIYGNLNSNSAKNQTSSTNRMDGKGAPGWHKFAVTSNNFYDPRTSGTKNQPQESTNLIQYQQRFHSNRRIEGNHNNVVASNNNYGNNQVKPLTQAPGTTGGAQTAGRKTFYVSDQNVNLIMQHNMASRAGGVQNAPYQQIDNNGFTKPRALSRQADAHIKIEVHRDENIKNHLQREQRENMNLMFYDFNGSSQNQNSTGQNFYQSNGKRQNNKVEGDRLPTRERGYRSAQQNIRRRVVPNQNHLPQNQFEDLTQNVY</sequence>
<evidence type="ECO:0000313" key="2">
    <source>
        <dbReference type="EMBL" id="CDW77529.1"/>
    </source>
</evidence>
<feature type="region of interest" description="Disordered" evidence="1">
    <location>
        <begin position="1"/>
        <end position="24"/>
    </location>
</feature>
<feature type="compositionally biased region" description="Polar residues" evidence="1">
    <location>
        <begin position="569"/>
        <end position="589"/>
    </location>
</feature>
<feature type="region of interest" description="Disordered" evidence="1">
    <location>
        <begin position="63"/>
        <end position="91"/>
    </location>
</feature>
<gene>
    <name evidence="2" type="primary">Contig13471.g14371</name>
    <name evidence="2" type="ORF">STYLEM_6492</name>
</gene>
<dbReference type="InParanoid" id="A0A078A5R6"/>
<feature type="compositionally biased region" description="Polar residues" evidence="1">
    <location>
        <begin position="1"/>
        <end position="12"/>
    </location>
</feature>
<feature type="region of interest" description="Disordered" evidence="1">
    <location>
        <begin position="189"/>
        <end position="282"/>
    </location>
</feature>
<feature type="compositionally biased region" description="Acidic residues" evidence="1">
    <location>
        <begin position="244"/>
        <end position="266"/>
    </location>
</feature>
<keyword evidence="3" id="KW-1185">Reference proteome</keyword>
<feature type="compositionally biased region" description="Acidic residues" evidence="1">
    <location>
        <begin position="192"/>
        <end position="202"/>
    </location>
</feature>
<dbReference type="Proteomes" id="UP000039865">
    <property type="component" value="Unassembled WGS sequence"/>
</dbReference>
<accession>A0A078A5R6</accession>
<protein>
    <submittedName>
        <fullName evidence="2">Uncharacterized protein</fullName>
    </submittedName>
</protein>
<evidence type="ECO:0000313" key="3">
    <source>
        <dbReference type="Proteomes" id="UP000039865"/>
    </source>
</evidence>
<evidence type="ECO:0000256" key="1">
    <source>
        <dbReference type="SAM" id="MobiDB-lite"/>
    </source>
</evidence>
<dbReference type="OrthoDB" id="10675748at2759"/>
<feature type="compositionally biased region" description="Basic and acidic residues" evidence="1">
    <location>
        <begin position="592"/>
        <end position="606"/>
    </location>
</feature>
<dbReference type="AlphaFoldDB" id="A0A078A5R6"/>
<proteinExistence type="predicted"/>
<dbReference type="EMBL" id="CCKQ01006238">
    <property type="protein sequence ID" value="CDW77529.1"/>
    <property type="molecule type" value="Genomic_DNA"/>
</dbReference>